<evidence type="ECO:0000313" key="2">
    <source>
        <dbReference type="Proteomes" id="UP001458880"/>
    </source>
</evidence>
<dbReference type="EMBL" id="JASPKY010000112">
    <property type="protein sequence ID" value="KAK9736533.1"/>
    <property type="molecule type" value="Genomic_DNA"/>
</dbReference>
<evidence type="ECO:0000313" key="1">
    <source>
        <dbReference type="EMBL" id="KAK9736533.1"/>
    </source>
</evidence>
<accession>A0AAW1LR74</accession>
<dbReference type="AlphaFoldDB" id="A0AAW1LR74"/>
<sequence>MEGKCNYFSAGSYFCNFIKGCMDPVITAEEIGEATQKDDILKEIYKFVMYGWPKESSDPKLAPYFKYKNDITTDGNCLIIGNKKLEFLKALCCVSLYSGTFCIPLSRHLDWQRLCVQD</sequence>
<protein>
    <submittedName>
        <fullName evidence="1">Uncharacterized protein</fullName>
    </submittedName>
</protein>
<name>A0AAW1LR74_POPJA</name>
<proteinExistence type="predicted"/>
<keyword evidence="2" id="KW-1185">Reference proteome</keyword>
<dbReference type="Proteomes" id="UP001458880">
    <property type="component" value="Unassembled WGS sequence"/>
</dbReference>
<gene>
    <name evidence="1" type="ORF">QE152_g12401</name>
</gene>
<comment type="caution">
    <text evidence="1">The sequence shown here is derived from an EMBL/GenBank/DDBJ whole genome shotgun (WGS) entry which is preliminary data.</text>
</comment>
<organism evidence="1 2">
    <name type="scientific">Popillia japonica</name>
    <name type="common">Japanese beetle</name>
    <dbReference type="NCBI Taxonomy" id="7064"/>
    <lineage>
        <taxon>Eukaryota</taxon>
        <taxon>Metazoa</taxon>
        <taxon>Ecdysozoa</taxon>
        <taxon>Arthropoda</taxon>
        <taxon>Hexapoda</taxon>
        <taxon>Insecta</taxon>
        <taxon>Pterygota</taxon>
        <taxon>Neoptera</taxon>
        <taxon>Endopterygota</taxon>
        <taxon>Coleoptera</taxon>
        <taxon>Polyphaga</taxon>
        <taxon>Scarabaeiformia</taxon>
        <taxon>Scarabaeidae</taxon>
        <taxon>Rutelinae</taxon>
        <taxon>Popillia</taxon>
    </lineage>
</organism>
<reference evidence="1 2" key="1">
    <citation type="journal article" date="2024" name="BMC Genomics">
        <title>De novo assembly and annotation of Popillia japonica's genome with initial clues to its potential as an invasive pest.</title>
        <authorList>
            <person name="Cucini C."/>
            <person name="Boschi S."/>
            <person name="Funari R."/>
            <person name="Cardaioli E."/>
            <person name="Iannotti N."/>
            <person name="Marturano G."/>
            <person name="Paoli F."/>
            <person name="Bruttini M."/>
            <person name="Carapelli A."/>
            <person name="Frati F."/>
            <person name="Nardi F."/>
        </authorList>
    </citation>
    <scope>NUCLEOTIDE SEQUENCE [LARGE SCALE GENOMIC DNA]</scope>
    <source>
        <strain evidence="1">DMR45628</strain>
    </source>
</reference>